<keyword evidence="4" id="KW-1185">Reference proteome</keyword>
<sequence>MSPAASPITTTPSLLLLAFFALCALTSVATVAVVAESTSFTVGNSRLSYSRIRSVPTVPSINMTAYLGTWYPTYYDSFNANIDDLECAQSKYGMNRNGTIHVRNFEGQRSDARVEEGYAYQTDADAYPGRLAVMLPHSTLSETHWIVHLGPILNDEYAYAIVTDLDKLSVTTYSRDPQMFDDVFGAEAEAFLATFSFHSVLDESNAVPQGASCK</sequence>
<reference evidence="4" key="1">
    <citation type="submission" date="2015-09" db="EMBL/GenBank/DDBJ databases">
        <authorList>
            <consortium name="Pathogen Informatics"/>
        </authorList>
    </citation>
    <scope>NUCLEOTIDE SEQUENCE [LARGE SCALE GENOMIC DNA]</scope>
    <source>
        <strain evidence="4">Lake Konstanz</strain>
    </source>
</reference>
<dbReference type="Gene3D" id="2.40.128.20">
    <property type="match status" value="1"/>
</dbReference>
<organism evidence="3 4">
    <name type="scientific">Bodo saltans</name>
    <name type="common">Flagellated protozoan</name>
    <dbReference type="NCBI Taxonomy" id="75058"/>
    <lineage>
        <taxon>Eukaryota</taxon>
        <taxon>Discoba</taxon>
        <taxon>Euglenozoa</taxon>
        <taxon>Kinetoplastea</taxon>
        <taxon>Metakinetoplastina</taxon>
        <taxon>Eubodonida</taxon>
        <taxon>Bodonidae</taxon>
        <taxon>Bodo</taxon>
    </lineage>
</organism>
<keyword evidence="1" id="KW-0732">Signal</keyword>
<dbReference type="OMA" id="NTCTTWT"/>
<evidence type="ECO:0000256" key="1">
    <source>
        <dbReference type="SAM" id="SignalP"/>
    </source>
</evidence>
<evidence type="ECO:0000313" key="3">
    <source>
        <dbReference type="EMBL" id="CUE96035.1"/>
    </source>
</evidence>
<protein>
    <submittedName>
        <fullName evidence="3">Membrane-associated protein, putative</fullName>
    </submittedName>
</protein>
<proteinExistence type="predicted"/>
<dbReference type="PANTHER" id="PTHR10612">
    <property type="entry name" value="APOLIPOPROTEIN D"/>
    <property type="match status" value="1"/>
</dbReference>
<dbReference type="EMBL" id="CYKH01000219">
    <property type="protein sequence ID" value="CUE96035.1"/>
    <property type="molecule type" value="Genomic_DNA"/>
</dbReference>
<gene>
    <name evidence="3" type="ORF">BSAL_57705</name>
</gene>
<dbReference type="VEuPathDB" id="TriTrypDB:BSAL_57705"/>
<feature type="domain" description="Lipocalin/cytosolic fatty-acid binding" evidence="2">
    <location>
        <begin position="62"/>
        <end position="183"/>
    </location>
</feature>
<name>A0A0S4IJW2_BODSA</name>
<dbReference type="AlphaFoldDB" id="A0A0S4IJW2"/>
<dbReference type="OrthoDB" id="565904at2759"/>
<accession>A0A0S4IJW2</accession>
<evidence type="ECO:0000313" key="4">
    <source>
        <dbReference type="Proteomes" id="UP000051952"/>
    </source>
</evidence>
<dbReference type="PANTHER" id="PTHR10612:SF34">
    <property type="entry name" value="APOLIPOPROTEIN D"/>
    <property type="match status" value="1"/>
</dbReference>
<feature type="chain" id="PRO_5006621287" evidence="1">
    <location>
        <begin position="31"/>
        <end position="214"/>
    </location>
</feature>
<feature type="signal peptide" evidence="1">
    <location>
        <begin position="1"/>
        <end position="30"/>
    </location>
</feature>
<dbReference type="Proteomes" id="UP000051952">
    <property type="component" value="Unassembled WGS sequence"/>
</dbReference>
<dbReference type="Pfam" id="PF08212">
    <property type="entry name" value="Lipocalin_2"/>
    <property type="match status" value="1"/>
</dbReference>
<dbReference type="SUPFAM" id="SSF50814">
    <property type="entry name" value="Lipocalins"/>
    <property type="match status" value="1"/>
</dbReference>
<evidence type="ECO:0000259" key="2">
    <source>
        <dbReference type="Pfam" id="PF08212"/>
    </source>
</evidence>
<dbReference type="InterPro" id="IPR012674">
    <property type="entry name" value="Calycin"/>
</dbReference>
<dbReference type="GO" id="GO:0006950">
    <property type="term" value="P:response to stress"/>
    <property type="evidence" value="ECO:0007669"/>
    <property type="project" value="UniProtKB-ARBA"/>
</dbReference>
<dbReference type="InterPro" id="IPR000566">
    <property type="entry name" value="Lipocln_cytosolic_FA-bd_dom"/>
</dbReference>